<gene>
    <name evidence="2" type="ORF">HMPREF0682_0221</name>
</gene>
<dbReference type="PROSITE" id="PS51658">
    <property type="entry name" value="BFN"/>
    <property type="match status" value="1"/>
</dbReference>
<name>U2Q7I6_9ACTN</name>
<sequence>MATVSIVGVQMLESSDQPVLMLGQAWTTRFLLVWVDAQVAAALFSAADPDSQDDPSLRAYELFARALAATGEHELSGRITGWSDGVFSAELVIDGEPVPGRLSDIAVLSHTMGFPLECPDELMAQLAVEAFEDENDVVEEFRSFLDEVEADDFGEENP</sequence>
<dbReference type="GO" id="GO:0004518">
    <property type="term" value="F:nuclease activity"/>
    <property type="evidence" value="ECO:0007669"/>
    <property type="project" value="InterPro"/>
</dbReference>
<dbReference type="InterPro" id="IPR036104">
    <property type="entry name" value="BFN_sf"/>
</dbReference>
<dbReference type="Gene3D" id="3.10.690.10">
    <property type="entry name" value="Bifunctional nuclease domain"/>
    <property type="match status" value="1"/>
</dbReference>
<dbReference type="EMBL" id="ACVN02000131">
    <property type="protein sequence ID" value="ERK58750.1"/>
    <property type="molecule type" value="Genomic_DNA"/>
</dbReference>
<protein>
    <submittedName>
        <fullName evidence="2">Bifunctional nuclease</fullName>
    </submittedName>
</protein>
<dbReference type="OrthoDB" id="9788698at2"/>
<evidence type="ECO:0000259" key="1">
    <source>
        <dbReference type="PROSITE" id="PS51658"/>
    </source>
</evidence>
<dbReference type="RefSeq" id="WP_021797145.1">
    <property type="nucleotide sequence ID" value="NZ_ACVN02000131.1"/>
</dbReference>
<dbReference type="Pfam" id="PF02577">
    <property type="entry name" value="BFN_dom"/>
    <property type="match status" value="1"/>
</dbReference>
<accession>U2Q7I6</accession>
<dbReference type="AlphaFoldDB" id="U2Q7I6"/>
<feature type="domain" description="BFN" evidence="1">
    <location>
        <begin position="1"/>
        <end position="130"/>
    </location>
</feature>
<evidence type="ECO:0000313" key="3">
    <source>
        <dbReference type="Proteomes" id="UP000017052"/>
    </source>
</evidence>
<dbReference type="Proteomes" id="UP000017052">
    <property type="component" value="Unassembled WGS sequence"/>
</dbReference>
<reference evidence="2" key="1">
    <citation type="submission" date="2013-08" db="EMBL/GenBank/DDBJ databases">
        <authorList>
            <person name="Durkin A.S."/>
            <person name="Haft D.R."/>
            <person name="McCorrison J."/>
            <person name="Torralba M."/>
            <person name="Gillis M."/>
            <person name="Haft D.H."/>
            <person name="Methe B."/>
            <person name="Sutton G."/>
            <person name="Nelson K.E."/>
        </authorList>
    </citation>
    <scope>NUCLEOTIDE SEQUENCE [LARGE SCALE GENOMIC DNA]</scope>
    <source>
        <strain evidence="2">F0233</strain>
    </source>
</reference>
<dbReference type="InterPro" id="IPR003729">
    <property type="entry name" value="Bi_nuclease_dom"/>
</dbReference>
<dbReference type="SUPFAM" id="SSF103256">
    <property type="entry name" value="Hypothetical protein TM0160"/>
    <property type="match status" value="1"/>
</dbReference>
<comment type="caution">
    <text evidence="2">The sequence shown here is derived from an EMBL/GenBank/DDBJ whole genome shotgun (WGS) entry which is preliminary data.</text>
</comment>
<keyword evidence="3" id="KW-1185">Reference proteome</keyword>
<dbReference type="GeneID" id="95358821"/>
<organism evidence="2 3">
    <name type="scientific">Propionibacterium acidifaciens F0233</name>
    <dbReference type="NCBI Taxonomy" id="553198"/>
    <lineage>
        <taxon>Bacteria</taxon>
        <taxon>Bacillati</taxon>
        <taxon>Actinomycetota</taxon>
        <taxon>Actinomycetes</taxon>
        <taxon>Propionibacteriales</taxon>
        <taxon>Propionibacteriaceae</taxon>
        <taxon>Propionibacterium</taxon>
    </lineage>
</organism>
<proteinExistence type="predicted"/>
<evidence type="ECO:0000313" key="2">
    <source>
        <dbReference type="EMBL" id="ERK58750.1"/>
    </source>
</evidence>